<sequence>MKPYTDAATRAQALTLKAVGWTNAQIEATTGITSRTLTNILDRAIKAGFEPVTPEGLMGRLSSEHVGNAPKVGRPRKQEEFEEEVVAKLEGAVSAMTIWRILRKAGMRKTKPTRKPGLVKGMKKQRL</sequence>
<feature type="domain" description="Transposase Tc1-like" evidence="2">
    <location>
        <begin position="84"/>
        <end position="127"/>
    </location>
</feature>
<reference evidence="3" key="1">
    <citation type="submission" date="2023-06" db="EMBL/GenBank/DDBJ databases">
        <title>Genome-scale phylogeny and comparative genomics of the fungal order Sordariales.</title>
        <authorList>
            <consortium name="Lawrence Berkeley National Laboratory"/>
            <person name="Hensen N."/>
            <person name="Bonometti L."/>
            <person name="Westerberg I."/>
            <person name="Brannstrom I.O."/>
            <person name="Guillou S."/>
            <person name="Cros-Aarteil S."/>
            <person name="Calhoun S."/>
            <person name="Haridas S."/>
            <person name="Kuo A."/>
            <person name="Mondo S."/>
            <person name="Pangilinan J."/>
            <person name="Riley R."/>
            <person name="LaButti K."/>
            <person name="Andreopoulos B."/>
            <person name="Lipzen A."/>
            <person name="Chen C."/>
            <person name="Yanf M."/>
            <person name="Daum C."/>
            <person name="Ng V."/>
            <person name="Clum A."/>
            <person name="Steindorff A."/>
            <person name="Ohm R."/>
            <person name="Martin F."/>
            <person name="Silar P."/>
            <person name="Natvig D."/>
            <person name="Lalanne C."/>
            <person name="Gautier V."/>
            <person name="Ament-velasquez S.L."/>
            <person name="Kruys A."/>
            <person name="Hutchinson M.I."/>
            <person name="Powell A.J."/>
            <person name="Barry K."/>
            <person name="Miller A.N."/>
            <person name="Grigoriev I.V."/>
            <person name="Debuchy R."/>
            <person name="Gladieux P."/>
            <person name="Thoren M.H."/>
            <person name="Johannesson H."/>
        </authorList>
    </citation>
    <scope>NUCLEOTIDE SEQUENCE</scope>
    <source>
        <strain evidence="3">SMH3187-1</strain>
    </source>
</reference>
<dbReference type="Pfam" id="PF01498">
    <property type="entry name" value="HTH_Tnp_Tc3_2"/>
    <property type="match status" value="1"/>
</dbReference>
<protein>
    <recommendedName>
        <fullName evidence="2">Transposase Tc1-like domain-containing protein</fullName>
    </recommendedName>
</protein>
<accession>A0AA40K8T7</accession>
<dbReference type="GO" id="GO:0015074">
    <property type="term" value="P:DNA integration"/>
    <property type="evidence" value="ECO:0007669"/>
    <property type="project" value="InterPro"/>
</dbReference>
<dbReference type="EMBL" id="JAUKUD010000003">
    <property type="protein sequence ID" value="KAK0750298.1"/>
    <property type="molecule type" value="Genomic_DNA"/>
</dbReference>
<dbReference type="InterPro" id="IPR009057">
    <property type="entry name" value="Homeodomain-like_sf"/>
</dbReference>
<gene>
    <name evidence="3" type="ORF">B0T18DRAFT_389741</name>
</gene>
<dbReference type="AlphaFoldDB" id="A0AA40K8T7"/>
<dbReference type="InterPro" id="IPR002492">
    <property type="entry name" value="Transposase_Tc1-like"/>
</dbReference>
<evidence type="ECO:0000313" key="4">
    <source>
        <dbReference type="Proteomes" id="UP001172155"/>
    </source>
</evidence>
<name>A0AA40K8T7_9PEZI</name>
<evidence type="ECO:0000259" key="2">
    <source>
        <dbReference type="Pfam" id="PF01498"/>
    </source>
</evidence>
<dbReference type="GO" id="GO:0006313">
    <property type="term" value="P:DNA transposition"/>
    <property type="evidence" value="ECO:0007669"/>
    <property type="project" value="InterPro"/>
</dbReference>
<feature type="region of interest" description="Disordered" evidence="1">
    <location>
        <begin position="54"/>
        <end position="79"/>
    </location>
</feature>
<organism evidence="3 4">
    <name type="scientific">Schizothecium vesticola</name>
    <dbReference type="NCBI Taxonomy" id="314040"/>
    <lineage>
        <taxon>Eukaryota</taxon>
        <taxon>Fungi</taxon>
        <taxon>Dikarya</taxon>
        <taxon>Ascomycota</taxon>
        <taxon>Pezizomycotina</taxon>
        <taxon>Sordariomycetes</taxon>
        <taxon>Sordariomycetidae</taxon>
        <taxon>Sordariales</taxon>
        <taxon>Schizotheciaceae</taxon>
        <taxon>Schizothecium</taxon>
    </lineage>
</organism>
<evidence type="ECO:0000256" key="1">
    <source>
        <dbReference type="SAM" id="MobiDB-lite"/>
    </source>
</evidence>
<dbReference type="GO" id="GO:0003677">
    <property type="term" value="F:DNA binding"/>
    <property type="evidence" value="ECO:0007669"/>
    <property type="project" value="InterPro"/>
</dbReference>
<evidence type="ECO:0000313" key="3">
    <source>
        <dbReference type="EMBL" id="KAK0750298.1"/>
    </source>
</evidence>
<feature type="region of interest" description="Disordered" evidence="1">
    <location>
        <begin position="106"/>
        <end position="127"/>
    </location>
</feature>
<proteinExistence type="predicted"/>
<comment type="caution">
    <text evidence="3">The sequence shown here is derived from an EMBL/GenBank/DDBJ whole genome shotgun (WGS) entry which is preliminary data.</text>
</comment>
<dbReference type="SUPFAM" id="SSF46689">
    <property type="entry name" value="Homeodomain-like"/>
    <property type="match status" value="1"/>
</dbReference>
<keyword evidence="4" id="KW-1185">Reference proteome</keyword>
<dbReference type="Proteomes" id="UP001172155">
    <property type="component" value="Unassembled WGS sequence"/>
</dbReference>